<dbReference type="EMBL" id="JASJQH010006937">
    <property type="protein sequence ID" value="KAK9722904.1"/>
    <property type="molecule type" value="Genomic_DNA"/>
</dbReference>
<dbReference type="PANTHER" id="PTHR13947:SF37">
    <property type="entry name" value="LD18367P"/>
    <property type="match status" value="1"/>
</dbReference>
<proteinExistence type="predicted"/>
<dbReference type="Pfam" id="PF00583">
    <property type="entry name" value="Acetyltransf_1"/>
    <property type="match status" value="1"/>
</dbReference>
<organism evidence="3 4">
    <name type="scientific">Basidiobolus ranarum</name>
    <dbReference type="NCBI Taxonomy" id="34480"/>
    <lineage>
        <taxon>Eukaryota</taxon>
        <taxon>Fungi</taxon>
        <taxon>Fungi incertae sedis</taxon>
        <taxon>Zoopagomycota</taxon>
        <taxon>Entomophthoromycotina</taxon>
        <taxon>Basidiobolomycetes</taxon>
        <taxon>Basidiobolales</taxon>
        <taxon>Basidiobolaceae</taxon>
        <taxon>Basidiobolus</taxon>
    </lineage>
</organism>
<reference evidence="3 4" key="1">
    <citation type="submission" date="2023-04" db="EMBL/GenBank/DDBJ databases">
        <title>Genome of Basidiobolus ranarum AG-B5.</title>
        <authorList>
            <person name="Stajich J.E."/>
            <person name="Carter-House D."/>
            <person name="Gryganskyi A."/>
        </authorList>
    </citation>
    <scope>NUCLEOTIDE SEQUENCE [LARGE SCALE GENOMIC DNA]</scope>
    <source>
        <strain evidence="3 4">AG-B5</strain>
    </source>
</reference>
<evidence type="ECO:0000313" key="3">
    <source>
        <dbReference type="EMBL" id="KAK9722904.1"/>
    </source>
</evidence>
<evidence type="ECO:0000256" key="1">
    <source>
        <dbReference type="ARBA" id="ARBA00022679"/>
    </source>
</evidence>
<dbReference type="InterPro" id="IPR050769">
    <property type="entry name" value="NAT_camello-type"/>
</dbReference>
<dbReference type="PROSITE" id="PS51186">
    <property type="entry name" value="GNAT"/>
    <property type="match status" value="1"/>
</dbReference>
<dbReference type="CDD" id="cd04301">
    <property type="entry name" value="NAT_SF"/>
    <property type="match status" value="1"/>
</dbReference>
<keyword evidence="4" id="KW-1185">Reference proteome</keyword>
<comment type="caution">
    <text evidence="3">The sequence shown here is derived from an EMBL/GenBank/DDBJ whole genome shotgun (WGS) entry which is preliminary data.</text>
</comment>
<gene>
    <name evidence="3" type="ORF">K7432_002339</name>
</gene>
<dbReference type="Proteomes" id="UP001479436">
    <property type="component" value="Unassembled WGS sequence"/>
</dbReference>
<protein>
    <recommendedName>
        <fullName evidence="2">N-acetyltransferase domain-containing protein</fullName>
    </recommendedName>
</protein>
<dbReference type="InterPro" id="IPR016181">
    <property type="entry name" value="Acyl_CoA_acyltransferase"/>
</dbReference>
<dbReference type="InterPro" id="IPR000182">
    <property type="entry name" value="GNAT_dom"/>
</dbReference>
<evidence type="ECO:0000313" key="4">
    <source>
        <dbReference type="Proteomes" id="UP001479436"/>
    </source>
</evidence>
<accession>A0ABR2W7X4</accession>
<dbReference type="PANTHER" id="PTHR13947">
    <property type="entry name" value="GNAT FAMILY N-ACETYLTRANSFERASE"/>
    <property type="match status" value="1"/>
</dbReference>
<name>A0ABR2W7X4_9FUNG</name>
<feature type="domain" description="N-acetyltransferase" evidence="2">
    <location>
        <begin position="34"/>
        <end position="179"/>
    </location>
</feature>
<sequence length="187" mass="21436">MLSDSVESIPELSSKVTTRVATSADVDNSGIIHAMINEAYRTDKSWATESHIVSGERITEEALKEIILNDKEPFILAELGNSEERKIVGCIRIENLPEPKEKLLGLFSVDPEHQSKRIGSTLIAAALDIMRSQREERAVIWVIYSRADIITWYQRLGFYETEKTEAFPWPHLLIQKDVYFRVFKKDL</sequence>
<keyword evidence="1" id="KW-0808">Transferase</keyword>
<dbReference type="SUPFAM" id="SSF55729">
    <property type="entry name" value="Acyl-CoA N-acyltransferases (Nat)"/>
    <property type="match status" value="1"/>
</dbReference>
<dbReference type="Gene3D" id="3.40.630.30">
    <property type="match status" value="1"/>
</dbReference>
<evidence type="ECO:0000259" key="2">
    <source>
        <dbReference type="PROSITE" id="PS51186"/>
    </source>
</evidence>